<dbReference type="EMBL" id="CAJHJF010003632">
    <property type="protein sequence ID" value="CAD6936860.1"/>
    <property type="molecule type" value="Genomic_DNA"/>
</dbReference>
<evidence type="ECO:0000313" key="3">
    <source>
        <dbReference type="EMBL" id="CAD6936860.1"/>
    </source>
</evidence>
<dbReference type="AlphaFoldDB" id="A0A9N8M1W5"/>
<keyword evidence="4" id="KW-1185">Reference proteome</keyword>
<accession>A0A9N8M1W5</accession>
<feature type="region of interest" description="Disordered" evidence="1">
    <location>
        <begin position="165"/>
        <end position="203"/>
    </location>
</feature>
<evidence type="ECO:0000313" key="4">
    <source>
        <dbReference type="Proteomes" id="UP000836404"/>
    </source>
</evidence>
<name>A0A9N8M1W5_9BASI</name>
<dbReference type="Proteomes" id="UP000836404">
    <property type="component" value="Unassembled WGS sequence"/>
</dbReference>
<feature type="domain" description="Myb/SANT-like" evidence="2">
    <location>
        <begin position="93"/>
        <end position="128"/>
    </location>
</feature>
<organism evidence="3 4">
    <name type="scientific">Tilletia laevis</name>
    <dbReference type="NCBI Taxonomy" id="157183"/>
    <lineage>
        <taxon>Eukaryota</taxon>
        <taxon>Fungi</taxon>
        <taxon>Dikarya</taxon>
        <taxon>Basidiomycota</taxon>
        <taxon>Ustilaginomycotina</taxon>
        <taxon>Exobasidiomycetes</taxon>
        <taxon>Tilletiales</taxon>
        <taxon>Tilletiaceae</taxon>
        <taxon>Tilletia</taxon>
    </lineage>
</organism>
<feature type="compositionally biased region" description="Acidic residues" evidence="1">
    <location>
        <begin position="179"/>
        <end position="191"/>
    </location>
</feature>
<dbReference type="Pfam" id="PF12776">
    <property type="entry name" value="Myb_DNA-bind_3"/>
    <property type="match status" value="1"/>
</dbReference>
<proteinExistence type="predicted"/>
<dbReference type="PANTHER" id="PTHR46929:SF3">
    <property type="entry name" value="MYB_SANT-LIKE DOMAIN-CONTAINING PROTEIN"/>
    <property type="match status" value="1"/>
</dbReference>
<gene>
    <name evidence="3" type="ORF">JKILLFL_G5984</name>
</gene>
<dbReference type="InterPro" id="IPR024752">
    <property type="entry name" value="Myb/SANT-like_dom"/>
</dbReference>
<sequence>MSVPSAPPPPPDPFGNASDRLPSESPAAAPASSSVQSASSAPDPTSNADTTSNAQTQSSAEGNCYWSSEDSDLLLNLLEKGKEQKLQSGGGFKLKKQWKQVKGLVNMSGFGWDAEAKQVTAEDSVWDELLESSPEYKKWKNKSFDLYERLDELCAKSTATGLLARDAGRKDEDGKANDSDDSDDSSDDEETISPSRKRKRPSAVNAMGDIAWALKGMTNSDEGLGDAFEQLLELDGDAFDVNELSALGVALADKPRLASVYQSFARHPSVDQREQLRRTFLRKVLATEH</sequence>
<feature type="compositionally biased region" description="Polar residues" evidence="1">
    <location>
        <begin position="45"/>
        <end position="61"/>
    </location>
</feature>
<evidence type="ECO:0000256" key="1">
    <source>
        <dbReference type="SAM" id="MobiDB-lite"/>
    </source>
</evidence>
<reference evidence="3 4" key="1">
    <citation type="submission" date="2020-10" db="EMBL/GenBank/DDBJ databases">
        <authorList>
            <person name="Sedaghatjoo S."/>
        </authorList>
    </citation>
    <scope>NUCLEOTIDE SEQUENCE [LARGE SCALE GENOMIC DNA]</scope>
    <source>
        <strain evidence="3 4">LLFL</strain>
    </source>
</reference>
<comment type="caution">
    <text evidence="3">The sequence shown here is derived from an EMBL/GenBank/DDBJ whole genome shotgun (WGS) entry which is preliminary data.</text>
</comment>
<evidence type="ECO:0000259" key="2">
    <source>
        <dbReference type="Pfam" id="PF12776"/>
    </source>
</evidence>
<feature type="region of interest" description="Disordered" evidence="1">
    <location>
        <begin position="1"/>
        <end position="65"/>
    </location>
</feature>
<feature type="compositionally biased region" description="Low complexity" evidence="1">
    <location>
        <begin position="23"/>
        <end position="44"/>
    </location>
</feature>
<protein>
    <recommendedName>
        <fullName evidence="2">Myb/SANT-like domain-containing protein</fullName>
    </recommendedName>
</protein>
<feature type="compositionally biased region" description="Pro residues" evidence="1">
    <location>
        <begin position="1"/>
        <end position="13"/>
    </location>
</feature>
<dbReference type="PANTHER" id="PTHR46929">
    <property type="entry name" value="EXPRESSED PROTEIN"/>
    <property type="match status" value="1"/>
</dbReference>
<feature type="compositionally biased region" description="Basic and acidic residues" evidence="1">
    <location>
        <begin position="166"/>
        <end position="178"/>
    </location>
</feature>